<dbReference type="Proteomes" id="UP001519287">
    <property type="component" value="Unassembled WGS sequence"/>
</dbReference>
<dbReference type="PANTHER" id="PTHR43280">
    <property type="entry name" value="ARAC-FAMILY TRANSCRIPTIONAL REGULATOR"/>
    <property type="match status" value="1"/>
</dbReference>
<dbReference type="SMART" id="SM00342">
    <property type="entry name" value="HTH_ARAC"/>
    <property type="match status" value="1"/>
</dbReference>
<dbReference type="InterPro" id="IPR037923">
    <property type="entry name" value="HTH-like"/>
</dbReference>
<dbReference type="SUPFAM" id="SSF51215">
    <property type="entry name" value="Regulatory protein AraC"/>
    <property type="match status" value="1"/>
</dbReference>
<dbReference type="RefSeq" id="WP_209975813.1">
    <property type="nucleotide sequence ID" value="NZ_JAGGLB010000022.1"/>
</dbReference>
<evidence type="ECO:0000256" key="3">
    <source>
        <dbReference type="ARBA" id="ARBA00023163"/>
    </source>
</evidence>
<dbReference type="InterPro" id="IPR014710">
    <property type="entry name" value="RmlC-like_jellyroll"/>
</dbReference>
<dbReference type="Pfam" id="PF02311">
    <property type="entry name" value="AraC_binding"/>
    <property type="match status" value="1"/>
</dbReference>
<dbReference type="Gene3D" id="1.10.10.60">
    <property type="entry name" value="Homeodomain-like"/>
    <property type="match status" value="2"/>
</dbReference>
<dbReference type="EMBL" id="JAGGLB010000022">
    <property type="protein sequence ID" value="MBP1993944.1"/>
    <property type="molecule type" value="Genomic_DNA"/>
</dbReference>
<gene>
    <name evidence="5" type="ORF">J2Z66_005570</name>
</gene>
<dbReference type="SUPFAM" id="SSF46689">
    <property type="entry name" value="Homeodomain-like"/>
    <property type="match status" value="2"/>
</dbReference>
<evidence type="ECO:0000256" key="1">
    <source>
        <dbReference type="ARBA" id="ARBA00023015"/>
    </source>
</evidence>
<evidence type="ECO:0000256" key="2">
    <source>
        <dbReference type="ARBA" id="ARBA00023125"/>
    </source>
</evidence>
<evidence type="ECO:0000259" key="4">
    <source>
        <dbReference type="PROSITE" id="PS01124"/>
    </source>
</evidence>
<dbReference type="PRINTS" id="PR00032">
    <property type="entry name" value="HTHARAC"/>
</dbReference>
<keyword evidence="2" id="KW-0238">DNA-binding</keyword>
<dbReference type="PANTHER" id="PTHR43280:SF2">
    <property type="entry name" value="HTH-TYPE TRANSCRIPTIONAL REGULATOR EXSA"/>
    <property type="match status" value="1"/>
</dbReference>
<dbReference type="InterPro" id="IPR020449">
    <property type="entry name" value="Tscrpt_reg_AraC-type_HTH"/>
</dbReference>
<evidence type="ECO:0000313" key="6">
    <source>
        <dbReference type="Proteomes" id="UP001519287"/>
    </source>
</evidence>
<dbReference type="InterPro" id="IPR003313">
    <property type="entry name" value="AraC-bd"/>
</dbReference>
<dbReference type="Pfam" id="PF12833">
    <property type="entry name" value="HTH_18"/>
    <property type="match status" value="1"/>
</dbReference>
<dbReference type="PROSITE" id="PS01124">
    <property type="entry name" value="HTH_ARAC_FAMILY_2"/>
    <property type="match status" value="1"/>
</dbReference>
<sequence length="304" mass="35813">MKINRKNENADKQIKFHFDNVYFYDPQQYESIYLYQIGDLSSQAGYTIGEHLQLCYEISYVVSGKGIFYTNGKAYPVQEGDIFLSLPGELHNGKADAAEPFRFFYVGFNFHSETDGQHAMTHVRKMFDQTKKPLVQDNLSIDVPFINIFNELINLKNYSTLMINTYLQQIIVLGYRSFYESWETQYEPQPKVDETKQIVYEVINYIDVNLHRITELPQIAAELYYSYSYLSHIFSKEVGLTIKDYYNRKRFEKAIEWLKNGDLNVTQIAEKLQYQSIHTFSKAFRNSFGISPTEYQALYINRKK</sequence>
<keyword evidence="6" id="KW-1185">Reference proteome</keyword>
<keyword evidence="3" id="KW-0804">Transcription</keyword>
<organism evidence="5 6">
    <name type="scientific">Paenibacillus eucommiae</name>
    <dbReference type="NCBI Taxonomy" id="1355755"/>
    <lineage>
        <taxon>Bacteria</taxon>
        <taxon>Bacillati</taxon>
        <taxon>Bacillota</taxon>
        <taxon>Bacilli</taxon>
        <taxon>Bacillales</taxon>
        <taxon>Paenibacillaceae</taxon>
        <taxon>Paenibacillus</taxon>
    </lineage>
</organism>
<name>A0ABS4J578_9BACL</name>
<dbReference type="InterPro" id="IPR018060">
    <property type="entry name" value="HTH_AraC"/>
</dbReference>
<reference evidence="5 6" key="1">
    <citation type="submission" date="2021-03" db="EMBL/GenBank/DDBJ databases">
        <title>Genomic Encyclopedia of Type Strains, Phase IV (KMG-IV): sequencing the most valuable type-strain genomes for metagenomic binning, comparative biology and taxonomic classification.</title>
        <authorList>
            <person name="Goeker M."/>
        </authorList>
    </citation>
    <scope>NUCLEOTIDE SEQUENCE [LARGE SCALE GENOMIC DNA]</scope>
    <source>
        <strain evidence="5 6">DSM 26048</strain>
    </source>
</reference>
<keyword evidence="1" id="KW-0805">Transcription regulation</keyword>
<dbReference type="Gene3D" id="2.60.120.10">
    <property type="entry name" value="Jelly Rolls"/>
    <property type="match status" value="1"/>
</dbReference>
<protein>
    <submittedName>
        <fullName evidence="5">AraC-like DNA-binding protein/mannose-6-phosphate isomerase-like protein (Cupin superfamily)</fullName>
    </submittedName>
</protein>
<dbReference type="InterPro" id="IPR009057">
    <property type="entry name" value="Homeodomain-like_sf"/>
</dbReference>
<feature type="domain" description="HTH araC/xylS-type" evidence="4">
    <location>
        <begin position="200"/>
        <end position="298"/>
    </location>
</feature>
<proteinExistence type="predicted"/>
<accession>A0ABS4J578</accession>
<comment type="caution">
    <text evidence="5">The sequence shown here is derived from an EMBL/GenBank/DDBJ whole genome shotgun (WGS) entry which is preliminary data.</text>
</comment>
<evidence type="ECO:0000313" key="5">
    <source>
        <dbReference type="EMBL" id="MBP1993944.1"/>
    </source>
</evidence>